<dbReference type="Gene3D" id="1.10.357.10">
    <property type="entry name" value="Tetracycline Repressor, domain 2"/>
    <property type="match status" value="1"/>
</dbReference>
<evidence type="ECO:0000256" key="2">
    <source>
        <dbReference type="ARBA" id="ARBA00023125"/>
    </source>
</evidence>
<dbReference type="InterPro" id="IPR050109">
    <property type="entry name" value="HTH-type_TetR-like_transc_reg"/>
</dbReference>
<dbReference type="PANTHER" id="PTHR30055:SF148">
    <property type="entry name" value="TETR-FAMILY TRANSCRIPTIONAL REGULATOR"/>
    <property type="match status" value="1"/>
</dbReference>
<accession>A0ABS7QQA4</accession>
<dbReference type="InterPro" id="IPR036271">
    <property type="entry name" value="Tet_transcr_reg_TetR-rel_C_sf"/>
</dbReference>
<dbReference type="Pfam" id="PF00440">
    <property type="entry name" value="TetR_N"/>
    <property type="match status" value="1"/>
</dbReference>
<dbReference type="PROSITE" id="PS50977">
    <property type="entry name" value="HTH_TETR_2"/>
    <property type="match status" value="1"/>
</dbReference>
<protein>
    <submittedName>
        <fullName evidence="6">TetR/AcrR family transcriptional regulator</fullName>
    </submittedName>
</protein>
<proteinExistence type="predicted"/>
<evidence type="ECO:0000256" key="1">
    <source>
        <dbReference type="ARBA" id="ARBA00023015"/>
    </source>
</evidence>
<dbReference type="EMBL" id="JAINVZ010000005">
    <property type="protein sequence ID" value="MBY8885357.1"/>
    <property type="molecule type" value="Genomic_DNA"/>
</dbReference>
<comment type="caution">
    <text evidence="6">The sequence shown here is derived from an EMBL/GenBank/DDBJ whole genome shotgun (WGS) entry which is preliminary data.</text>
</comment>
<evidence type="ECO:0000313" key="6">
    <source>
        <dbReference type="EMBL" id="MBY8885357.1"/>
    </source>
</evidence>
<gene>
    <name evidence="6" type="ORF">K7472_10915</name>
</gene>
<dbReference type="SUPFAM" id="SSF48498">
    <property type="entry name" value="Tetracyclin repressor-like, C-terminal domain"/>
    <property type="match status" value="1"/>
</dbReference>
<dbReference type="PANTHER" id="PTHR30055">
    <property type="entry name" value="HTH-TYPE TRANSCRIPTIONAL REGULATOR RUTR"/>
    <property type="match status" value="1"/>
</dbReference>
<evidence type="ECO:0000256" key="4">
    <source>
        <dbReference type="PROSITE-ProRule" id="PRU00335"/>
    </source>
</evidence>
<feature type="DNA-binding region" description="H-T-H motif" evidence="4">
    <location>
        <begin position="38"/>
        <end position="57"/>
    </location>
</feature>
<evidence type="ECO:0000313" key="7">
    <source>
        <dbReference type="Proteomes" id="UP001198565"/>
    </source>
</evidence>
<feature type="domain" description="HTH tetR-type" evidence="5">
    <location>
        <begin position="15"/>
        <end position="75"/>
    </location>
</feature>
<keyword evidence="2 4" id="KW-0238">DNA-binding</keyword>
<keyword evidence="7" id="KW-1185">Reference proteome</keyword>
<dbReference type="InterPro" id="IPR011075">
    <property type="entry name" value="TetR_C"/>
</dbReference>
<name>A0ABS7QQA4_9ACTN</name>
<dbReference type="RefSeq" id="WP_222976636.1">
    <property type="nucleotide sequence ID" value="NZ_JAINVZ010000005.1"/>
</dbReference>
<dbReference type="Pfam" id="PF16859">
    <property type="entry name" value="TetR_C_11"/>
    <property type="match status" value="1"/>
</dbReference>
<reference evidence="6 7" key="1">
    <citation type="submission" date="2021-08" db="EMBL/GenBank/DDBJ databases">
        <title>Streptomyces sp. PTM05 isolated from lichen.</title>
        <authorList>
            <person name="Somphong A."/>
            <person name="Phongsopitanun W."/>
            <person name="Tanasupawat S."/>
        </authorList>
    </citation>
    <scope>NUCLEOTIDE SEQUENCE [LARGE SCALE GENOMIC DNA]</scope>
    <source>
        <strain evidence="6 7">Ptm05</strain>
    </source>
</reference>
<evidence type="ECO:0000256" key="3">
    <source>
        <dbReference type="ARBA" id="ARBA00023163"/>
    </source>
</evidence>
<organism evidence="6 7">
    <name type="scientific">Streptantibioticus parmotrematis</name>
    <dbReference type="NCBI Taxonomy" id="2873249"/>
    <lineage>
        <taxon>Bacteria</taxon>
        <taxon>Bacillati</taxon>
        <taxon>Actinomycetota</taxon>
        <taxon>Actinomycetes</taxon>
        <taxon>Kitasatosporales</taxon>
        <taxon>Streptomycetaceae</taxon>
        <taxon>Streptantibioticus</taxon>
    </lineage>
</organism>
<sequence length="200" mass="21441">MTQAAGTTRPGGRSARTREAVHAAVRSLLDASPDGTVTVAEVAERSGVHPATIYRRWRDPEGLVLDTLFEELSRRSPPPVTGDLRADMLAYTRRLMADLGEGVNLVFARALVGAARSHEGGLDGLRPYAEPRVRQIEAMLTAGGTPELDVQDVLEMILAPVYVHALLGRPLSSDADAERLVGNLLDALARRRARASASGD</sequence>
<evidence type="ECO:0000259" key="5">
    <source>
        <dbReference type="PROSITE" id="PS50977"/>
    </source>
</evidence>
<dbReference type="InterPro" id="IPR001647">
    <property type="entry name" value="HTH_TetR"/>
</dbReference>
<keyword evidence="1" id="KW-0805">Transcription regulation</keyword>
<keyword evidence="3" id="KW-0804">Transcription</keyword>
<dbReference type="InterPro" id="IPR009057">
    <property type="entry name" value="Homeodomain-like_sf"/>
</dbReference>
<dbReference type="Proteomes" id="UP001198565">
    <property type="component" value="Unassembled WGS sequence"/>
</dbReference>
<dbReference type="Gene3D" id="1.10.10.60">
    <property type="entry name" value="Homeodomain-like"/>
    <property type="match status" value="1"/>
</dbReference>
<dbReference type="SUPFAM" id="SSF46689">
    <property type="entry name" value="Homeodomain-like"/>
    <property type="match status" value="1"/>
</dbReference>